<dbReference type="CDD" id="cd00041">
    <property type="entry name" value="CUB"/>
    <property type="match status" value="1"/>
</dbReference>
<dbReference type="PROSITE" id="PS00134">
    <property type="entry name" value="TRYPSIN_HIS"/>
    <property type="match status" value="1"/>
</dbReference>
<feature type="binding site" evidence="15">
    <location>
        <position position="131"/>
    </location>
    <ligand>
        <name>Zn(2+)</name>
        <dbReference type="ChEBI" id="CHEBI:29105"/>
        <note>catalytic</note>
    </ligand>
</feature>
<dbReference type="Gene3D" id="3.40.390.10">
    <property type="entry name" value="Collagenase (Catalytic Domain)"/>
    <property type="match status" value="1"/>
</dbReference>
<feature type="non-terminal residue" evidence="21">
    <location>
        <position position="1"/>
    </location>
</feature>
<dbReference type="SMART" id="SM00042">
    <property type="entry name" value="CUB"/>
    <property type="match status" value="2"/>
</dbReference>
<dbReference type="Pfam" id="PF01400">
    <property type="entry name" value="Astacin"/>
    <property type="match status" value="1"/>
</dbReference>
<dbReference type="CDD" id="cd00190">
    <property type="entry name" value="Tryp_SPc"/>
    <property type="match status" value="1"/>
</dbReference>
<dbReference type="InterPro" id="IPR024079">
    <property type="entry name" value="MetalloPept_cat_dom_sf"/>
</dbReference>
<dbReference type="FunFam" id="2.40.10.10:FF:000120">
    <property type="entry name" value="Putative serine protease"/>
    <property type="match status" value="1"/>
</dbReference>
<evidence type="ECO:0000256" key="4">
    <source>
        <dbReference type="ARBA" id="ARBA00022723"/>
    </source>
</evidence>
<evidence type="ECO:0000256" key="8">
    <source>
        <dbReference type="ARBA" id="ARBA00022825"/>
    </source>
</evidence>
<keyword evidence="22" id="KW-1185">Reference proteome</keyword>
<comment type="catalytic activity">
    <reaction evidence="12">
        <text>Selective cleavage of 103-Arg-|-Ser-104 and 124-Ile-|-Ile-125 bonds in Limulus clotting factor B to form activated factor B. Cleavage of -Pro-Arg-|-Xaa- bonds in synthetic substrates.</text>
        <dbReference type="EC" id="3.4.21.84"/>
    </reaction>
</comment>
<dbReference type="SUPFAM" id="SSF49854">
    <property type="entry name" value="Spermadhesin, CUB domain"/>
    <property type="match status" value="1"/>
</dbReference>
<feature type="region of interest" description="Disordered" evidence="17">
    <location>
        <begin position="531"/>
        <end position="554"/>
    </location>
</feature>
<evidence type="ECO:0000259" key="18">
    <source>
        <dbReference type="PROSITE" id="PS01180"/>
    </source>
</evidence>
<dbReference type="Proteomes" id="UP001497623">
    <property type="component" value="Unassembled WGS sequence"/>
</dbReference>
<dbReference type="InterPro" id="IPR001506">
    <property type="entry name" value="Peptidase_M12A"/>
</dbReference>
<dbReference type="GO" id="GO:0004252">
    <property type="term" value="F:serine-type endopeptidase activity"/>
    <property type="evidence" value="ECO:0007669"/>
    <property type="project" value="InterPro"/>
</dbReference>
<dbReference type="GO" id="GO:0008270">
    <property type="term" value="F:zinc ion binding"/>
    <property type="evidence" value="ECO:0007669"/>
    <property type="project" value="UniProtKB-UniRule"/>
</dbReference>
<evidence type="ECO:0000256" key="6">
    <source>
        <dbReference type="ARBA" id="ARBA00022801"/>
    </source>
</evidence>
<proteinExistence type="predicted"/>
<dbReference type="PROSITE" id="PS51864">
    <property type="entry name" value="ASTACIN"/>
    <property type="match status" value="1"/>
</dbReference>
<dbReference type="SMART" id="SM00235">
    <property type="entry name" value="ZnMc"/>
    <property type="match status" value="1"/>
</dbReference>
<keyword evidence="3 15" id="KW-0645">Protease</keyword>
<keyword evidence="8 16" id="KW-0720">Serine protease</keyword>
<dbReference type="Pfam" id="PF00431">
    <property type="entry name" value="CUB"/>
    <property type="match status" value="1"/>
</dbReference>
<gene>
    <name evidence="21" type="ORF">MNOR_LOCUS32820</name>
</gene>
<dbReference type="GO" id="GO:0006508">
    <property type="term" value="P:proteolysis"/>
    <property type="evidence" value="ECO:0007669"/>
    <property type="project" value="UniProtKB-KW"/>
</dbReference>
<accession>A0AAV2S6Y4</accession>
<organism evidence="21 22">
    <name type="scientific">Meganyctiphanes norvegica</name>
    <name type="common">Northern krill</name>
    <name type="synonym">Thysanopoda norvegica</name>
    <dbReference type="NCBI Taxonomy" id="48144"/>
    <lineage>
        <taxon>Eukaryota</taxon>
        <taxon>Metazoa</taxon>
        <taxon>Ecdysozoa</taxon>
        <taxon>Arthropoda</taxon>
        <taxon>Crustacea</taxon>
        <taxon>Multicrustacea</taxon>
        <taxon>Malacostraca</taxon>
        <taxon>Eumalacostraca</taxon>
        <taxon>Eucarida</taxon>
        <taxon>Euphausiacea</taxon>
        <taxon>Euphausiidae</taxon>
        <taxon>Meganyctiphanes</taxon>
    </lineage>
</organism>
<feature type="domain" description="Peptidase M12A" evidence="20">
    <location>
        <begin position="36"/>
        <end position="232"/>
    </location>
</feature>
<evidence type="ECO:0000256" key="15">
    <source>
        <dbReference type="PROSITE-ProRule" id="PRU01211"/>
    </source>
</evidence>
<dbReference type="PANTHER" id="PTHR10127:SF780">
    <property type="entry name" value="METALLOENDOPEPTIDASE"/>
    <property type="match status" value="1"/>
</dbReference>
<keyword evidence="7" id="KW-0353">Hemolymph clotting</keyword>
<evidence type="ECO:0000313" key="22">
    <source>
        <dbReference type="Proteomes" id="UP001497623"/>
    </source>
</evidence>
<dbReference type="PROSITE" id="PS00135">
    <property type="entry name" value="TRYPSIN_SER"/>
    <property type="match status" value="1"/>
</dbReference>
<dbReference type="CDD" id="cd04280">
    <property type="entry name" value="ZnMc_astacin_like"/>
    <property type="match status" value="1"/>
</dbReference>
<evidence type="ECO:0000256" key="11">
    <source>
        <dbReference type="ARBA" id="ARBA00023157"/>
    </source>
</evidence>
<dbReference type="AlphaFoldDB" id="A0AAV2S6Y4"/>
<evidence type="ECO:0000256" key="9">
    <source>
        <dbReference type="ARBA" id="ARBA00022833"/>
    </source>
</evidence>
<evidence type="ECO:0000259" key="20">
    <source>
        <dbReference type="PROSITE" id="PS51864"/>
    </source>
</evidence>
<dbReference type="InterPro" id="IPR000859">
    <property type="entry name" value="CUB_dom"/>
</dbReference>
<keyword evidence="1" id="KW-0245">EGF-like domain</keyword>
<keyword evidence="11" id="KW-1015">Disulfide bond</keyword>
<dbReference type="EMBL" id="CAXKWB010045505">
    <property type="protein sequence ID" value="CAL4162346.1"/>
    <property type="molecule type" value="Genomic_DNA"/>
</dbReference>
<dbReference type="SUPFAM" id="SSF55486">
    <property type="entry name" value="Metalloproteases ('zincins'), catalytic domain"/>
    <property type="match status" value="1"/>
</dbReference>
<keyword evidence="2" id="KW-0768">Sushi</keyword>
<dbReference type="PROSITE" id="PS50240">
    <property type="entry name" value="TRYPSIN_DOM"/>
    <property type="match status" value="1"/>
</dbReference>
<evidence type="ECO:0000259" key="19">
    <source>
        <dbReference type="PROSITE" id="PS50240"/>
    </source>
</evidence>
<comment type="caution">
    <text evidence="14">Lacks conserved residue(s) required for the propagation of feature annotation.</text>
</comment>
<keyword evidence="5" id="KW-0732">Signal</keyword>
<dbReference type="Gene3D" id="2.60.120.290">
    <property type="entry name" value="Spermadhesin, CUB domain"/>
    <property type="match status" value="2"/>
</dbReference>
<comment type="cofactor">
    <cofactor evidence="15">
        <name>Zn(2+)</name>
        <dbReference type="ChEBI" id="CHEBI:29105"/>
    </cofactor>
    <text evidence="15">Binds 1 zinc ion per subunit.</text>
</comment>
<keyword evidence="4 15" id="KW-0479">Metal-binding</keyword>
<dbReference type="GO" id="GO:0004222">
    <property type="term" value="F:metalloendopeptidase activity"/>
    <property type="evidence" value="ECO:0007669"/>
    <property type="project" value="UniProtKB-UniRule"/>
</dbReference>
<dbReference type="InterPro" id="IPR043504">
    <property type="entry name" value="Peptidase_S1_PA_chymotrypsin"/>
</dbReference>
<dbReference type="PANTHER" id="PTHR10127">
    <property type="entry name" value="DISCOIDIN, CUB, EGF, LAMININ , AND ZINC METALLOPROTEASE DOMAIN CONTAINING"/>
    <property type="match status" value="1"/>
</dbReference>
<dbReference type="InterPro" id="IPR001254">
    <property type="entry name" value="Trypsin_dom"/>
</dbReference>
<dbReference type="InterPro" id="IPR035914">
    <property type="entry name" value="Sperma_CUB_dom_sf"/>
</dbReference>
<dbReference type="Gene3D" id="2.40.10.10">
    <property type="entry name" value="Trypsin-like serine proteases"/>
    <property type="match status" value="1"/>
</dbReference>
<evidence type="ECO:0000313" key="21">
    <source>
        <dbReference type="EMBL" id="CAL4162346.1"/>
    </source>
</evidence>
<evidence type="ECO:0000256" key="16">
    <source>
        <dbReference type="RuleBase" id="RU363034"/>
    </source>
</evidence>
<dbReference type="SMART" id="SM00020">
    <property type="entry name" value="Tryp_SPc"/>
    <property type="match status" value="1"/>
</dbReference>
<keyword evidence="9 15" id="KW-0862">Zinc</keyword>
<dbReference type="InterPro" id="IPR009003">
    <property type="entry name" value="Peptidase_S1_PA"/>
</dbReference>
<keyword evidence="6 15" id="KW-0378">Hydrolase</keyword>
<evidence type="ECO:0000256" key="1">
    <source>
        <dbReference type="ARBA" id="ARBA00022536"/>
    </source>
</evidence>
<feature type="binding site" evidence="15">
    <location>
        <position position="141"/>
    </location>
    <ligand>
        <name>Zn(2+)</name>
        <dbReference type="ChEBI" id="CHEBI:29105"/>
        <note>catalytic</note>
    </ligand>
</feature>
<evidence type="ECO:0000256" key="5">
    <source>
        <dbReference type="ARBA" id="ARBA00022729"/>
    </source>
</evidence>
<evidence type="ECO:0000256" key="10">
    <source>
        <dbReference type="ARBA" id="ARBA00023049"/>
    </source>
</evidence>
<feature type="binding site" evidence="15">
    <location>
        <position position="135"/>
    </location>
    <ligand>
        <name>Zn(2+)</name>
        <dbReference type="ChEBI" id="CHEBI:29105"/>
        <note>catalytic</note>
    </ligand>
</feature>
<dbReference type="InterPro" id="IPR033116">
    <property type="entry name" value="TRYPSIN_SER"/>
</dbReference>
<name>A0AAV2S6Y4_MEGNR</name>
<comment type="caution">
    <text evidence="21">The sequence shown here is derived from an EMBL/GenBank/DDBJ whole genome shotgun (WGS) entry which is preliminary data.</text>
</comment>
<dbReference type="InterPro" id="IPR018114">
    <property type="entry name" value="TRYPSIN_HIS"/>
</dbReference>
<dbReference type="InterPro" id="IPR006026">
    <property type="entry name" value="Peptidase_Metallo"/>
</dbReference>
<evidence type="ECO:0000256" key="17">
    <source>
        <dbReference type="SAM" id="MobiDB-lite"/>
    </source>
</evidence>
<sequence length="811" mass="88996">QDFELNNPGATPEGEELFQSDVLLSKEQWEAVRERKAINYEGSRWPEGSDGYPLVPYVYSDSSVDQDAVKAGINHWMEHTCIKFEETTNANQAHLQFFLGGGCWSYVGVSSSTGQQISIGNGCTSLGTVAHEIGHAMGFWHEQSRTDRDDHVVIKYDNIVEDNKHNFNKHDTNNMDVKYDYGSDMHYGSFYFHKNGKMTIVTKDPFAQELIASRAGLSHRDKLLANKMYKCIDKWVSKCGLSADPCKNEGYLGSNCACVCAPGTSGTNCETVTDDYYAHLRSEHTETITTEKTISHVGSAKYTKKIVAPTCKKVKLTFTNFELYAKVTSSSGLSYCYWEYIFLRFGTDLTEGEIFCATDIAAGQSFTSETDTMILYSEAKYSDISDGWSAKVEFVSDPGCTPPTTKAPVVEATFVECAKKPKAQKLKAGESIQIQSPQYPNNYPTTKCGWKLKGDNTENVKVSCTKFELEAPNKKSKCKDFLQIGSTKYCGDNGPIDVTISVKKLAKLKFKSNKKNYASGFSCTVTALSDDTTTAKPTDKPTTTAKPTEKPDDSCKCGQKKAGTRIINGKETDVLEYPWQAGLVSTGGTRTWCGGSLINSNWVLTAAHCTVSASPSQIQVLLAEHDVTVSESHTERFSLKRIINHPDYGQYPWTNGHDVSLLELDGKVNFETSQARPICLPTGDDTYAEKVVTLTGFGRIGHDQPQSDYLREVDIDVITNAQCSRYYGGSESDYNTMICAGKSDGSGTGGCMGDSGGPLIYKESAGNYVQVGVVSFGSSKCKSYGVFARVTDLTTWITGYTNTGSPDICSP</sequence>
<evidence type="ECO:0000256" key="13">
    <source>
        <dbReference type="ARBA" id="ARBA00066707"/>
    </source>
</evidence>
<reference evidence="21 22" key="1">
    <citation type="submission" date="2024-05" db="EMBL/GenBank/DDBJ databases">
        <authorList>
            <person name="Wallberg A."/>
        </authorList>
    </citation>
    <scope>NUCLEOTIDE SEQUENCE [LARGE SCALE GENOMIC DNA]</scope>
</reference>
<dbReference type="GO" id="GO:0042381">
    <property type="term" value="P:hemolymph coagulation"/>
    <property type="evidence" value="ECO:0007669"/>
    <property type="project" value="UniProtKB-KW"/>
</dbReference>
<evidence type="ECO:0000256" key="3">
    <source>
        <dbReference type="ARBA" id="ARBA00022670"/>
    </source>
</evidence>
<feature type="domain" description="CUB" evidence="18">
    <location>
        <begin position="417"/>
        <end position="528"/>
    </location>
</feature>
<protein>
    <recommendedName>
        <fullName evidence="13">limulus clotting factor C</fullName>
        <ecNumber evidence="13">3.4.21.84</ecNumber>
    </recommendedName>
</protein>
<dbReference type="EC" id="3.4.21.84" evidence="13"/>
<keyword evidence="10 15" id="KW-0482">Metalloprotease</keyword>
<dbReference type="Pfam" id="PF00089">
    <property type="entry name" value="Trypsin"/>
    <property type="match status" value="1"/>
</dbReference>
<evidence type="ECO:0000256" key="14">
    <source>
        <dbReference type="PROSITE-ProRule" id="PRU00059"/>
    </source>
</evidence>
<evidence type="ECO:0000256" key="7">
    <source>
        <dbReference type="ARBA" id="ARBA00022820"/>
    </source>
</evidence>
<evidence type="ECO:0000256" key="2">
    <source>
        <dbReference type="ARBA" id="ARBA00022659"/>
    </source>
</evidence>
<feature type="active site" evidence="15">
    <location>
        <position position="132"/>
    </location>
</feature>
<feature type="compositionally biased region" description="Low complexity" evidence="17">
    <location>
        <begin position="531"/>
        <end position="546"/>
    </location>
</feature>
<dbReference type="SUPFAM" id="SSF50494">
    <property type="entry name" value="Trypsin-like serine proteases"/>
    <property type="match status" value="1"/>
</dbReference>
<feature type="domain" description="Peptidase S1" evidence="19">
    <location>
        <begin position="566"/>
        <end position="802"/>
    </location>
</feature>
<dbReference type="PRINTS" id="PR00480">
    <property type="entry name" value="ASTACIN"/>
</dbReference>
<dbReference type="PROSITE" id="PS01180">
    <property type="entry name" value="CUB"/>
    <property type="match status" value="1"/>
</dbReference>
<evidence type="ECO:0000256" key="12">
    <source>
        <dbReference type="ARBA" id="ARBA00052079"/>
    </source>
</evidence>
<dbReference type="InterPro" id="IPR034035">
    <property type="entry name" value="Astacin-like_dom"/>
</dbReference>